<dbReference type="GO" id="GO:0005524">
    <property type="term" value="F:ATP binding"/>
    <property type="evidence" value="ECO:0007669"/>
    <property type="project" value="InterPro"/>
</dbReference>
<feature type="domain" description="Protein kinase" evidence="8">
    <location>
        <begin position="1"/>
        <end position="302"/>
    </location>
</feature>
<name>A0A8S1P901_PARPR</name>
<evidence type="ECO:0000256" key="4">
    <source>
        <dbReference type="ARBA" id="ARBA00039854"/>
    </source>
</evidence>
<keyword evidence="2" id="KW-0677">Repeat</keyword>
<evidence type="ECO:0000259" key="8">
    <source>
        <dbReference type="PROSITE" id="PS50011"/>
    </source>
</evidence>
<dbReference type="PANTHER" id="PTHR46511">
    <property type="entry name" value="MORN REPEAT-CONTAINING PROTEIN 3"/>
    <property type="match status" value="1"/>
</dbReference>
<dbReference type="OMA" id="LYITYDC"/>
<keyword evidence="6" id="KW-0175">Coiled coil</keyword>
<feature type="compositionally biased region" description="Basic and acidic residues" evidence="7">
    <location>
        <begin position="1004"/>
        <end position="1014"/>
    </location>
</feature>
<reference evidence="9" key="1">
    <citation type="submission" date="2021-01" db="EMBL/GenBank/DDBJ databases">
        <authorList>
            <consortium name="Genoscope - CEA"/>
            <person name="William W."/>
        </authorList>
    </citation>
    <scope>NUCLEOTIDE SEQUENCE</scope>
</reference>
<gene>
    <name evidence="9" type="ORF">PPRIM_AZ9-3.1.T1100090</name>
</gene>
<dbReference type="Pfam" id="PF00069">
    <property type="entry name" value="Pkinase"/>
    <property type="match status" value="1"/>
</dbReference>
<dbReference type="PANTHER" id="PTHR46511:SF1">
    <property type="entry name" value="MORN REPEAT-CONTAINING PROTEIN 3"/>
    <property type="match status" value="1"/>
</dbReference>
<evidence type="ECO:0000256" key="6">
    <source>
        <dbReference type="SAM" id="Coils"/>
    </source>
</evidence>
<dbReference type="EMBL" id="CAJJDM010000113">
    <property type="protein sequence ID" value="CAD8099687.1"/>
    <property type="molecule type" value="Genomic_DNA"/>
</dbReference>
<protein>
    <recommendedName>
        <fullName evidence="4">MORN repeat-containing protein 3</fullName>
    </recommendedName>
</protein>
<evidence type="ECO:0000256" key="1">
    <source>
        <dbReference type="ARBA" id="ARBA00004218"/>
    </source>
</evidence>
<organism evidence="9 10">
    <name type="scientific">Paramecium primaurelia</name>
    <dbReference type="NCBI Taxonomy" id="5886"/>
    <lineage>
        <taxon>Eukaryota</taxon>
        <taxon>Sar</taxon>
        <taxon>Alveolata</taxon>
        <taxon>Ciliophora</taxon>
        <taxon>Intramacronucleata</taxon>
        <taxon>Oligohymenophorea</taxon>
        <taxon>Peniculida</taxon>
        <taxon>Parameciidae</taxon>
        <taxon>Paramecium</taxon>
    </lineage>
</organism>
<feature type="region of interest" description="Disordered" evidence="7">
    <location>
        <begin position="1004"/>
        <end position="1026"/>
    </location>
</feature>
<dbReference type="InterPro" id="IPR000719">
    <property type="entry name" value="Prot_kinase_dom"/>
</dbReference>
<keyword evidence="3" id="KW-0968">Cytoplasmic vesicle</keyword>
<comment type="subcellular location">
    <subcellularLocation>
        <location evidence="1">Cytoplasmic vesicle</location>
        <location evidence="1">Secretory vesicle</location>
        <location evidence="1">Acrosome</location>
    </subcellularLocation>
</comment>
<comment type="function">
    <text evidence="5">Assembles a suppression complex (suppresome) by tethering SIRT1 and MDM2 to regulate composite modifications of p53/TP53. Confers both deacetylation-mediated functional inactivation, by SIRT1, and ubiquitination-dependent degradation, by MDM2, of p53/TP53, promoting a proliferative and cell survival behaviors. May play a role in the regulation of spermatogenesis.</text>
</comment>
<dbReference type="Proteomes" id="UP000688137">
    <property type="component" value="Unassembled WGS sequence"/>
</dbReference>
<feature type="region of interest" description="Disordered" evidence="7">
    <location>
        <begin position="481"/>
        <end position="572"/>
    </location>
</feature>
<accession>A0A8S1P901</accession>
<dbReference type="Pfam" id="PF02493">
    <property type="entry name" value="MORN"/>
    <property type="match status" value="3"/>
</dbReference>
<feature type="coiled-coil region" evidence="6">
    <location>
        <begin position="964"/>
        <end position="996"/>
    </location>
</feature>
<dbReference type="SMART" id="SM00698">
    <property type="entry name" value="MORN"/>
    <property type="match status" value="4"/>
</dbReference>
<dbReference type="GO" id="GO:0001669">
    <property type="term" value="C:acrosomal vesicle"/>
    <property type="evidence" value="ECO:0007669"/>
    <property type="project" value="UniProtKB-SubCell"/>
</dbReference>
<dbReference type="GO" id="GO:0004672">
    <property type="term" value="F:protein kinase activity"/>
    <property type="evidence" value="ECO:0007669"/>
    <property type="project" value="InterPro"/>
</dbReference>
<evidence type="ECO:0000256" key="3">
    <source>
        <dbReference type="ARBA" id="ARBA00023329"/>
    </source>
</evidence>
<evidence type="ECO:0000256" key="7">
    <source>
        <dbReference type="SAM" id="MobiDB-lite"/>
    </source>
</evidence>
<dbReference type="PROSITE" id="PS50011">
    <property type="entry name" value="PROTEIN_KINASE_DOM"/>
    <property type="match status" value="1"/>
</dbReference>
<sequence length="1291" mass="150533">MNTNFEITTQTFKSLHEPLQPLPRSCLFTKLFKSRDNKVIKRKQFQTKKEWLTWKNSIIRELLNQRILSSKYPDKVLTILNYTVETSNHQRNLYITYDCGDEVEPLFQYLNNNTISFQEQAQIFEQILQITCILFKSQFEHTNLKPNNILYNKKQVLITDFGSARTHYQNFTKEYTAQAEKDWQNNLIFFYPQEYQKIMQEDNLDFRNEQWQEVDISNQNFRKSIDIWALSMMMIQVFENNQTLPKKLTDYYGLNEQLLNQKIENLKQYSAGIFSEVIYSLLIGKKEPEQVYQRFIKQKQMLNIVSPQIESTFTIQQIFDNDNIIDDDVIIPPQKPENYFLDKNQIKNLQGQFDDDASSVKSSNYQINIIEYTEIKPNNLKQPPTLLPPGTGKKIAKMPEIKKYDITATQNFNPLSEIKDNEKPEKGKKPTIKITEYDQAQQQDQNQVKPFQETTIPGIIYPPLISNVPFIFDRNKQPEISPLTQIKDPSNVPEPIIQPPPSGPQQSDFLGIINLQPFQEDKSPPHSPSSPSQDGNSSFQFFKPQNLDAFRDFTDDPIPPSTPKKDQQQQYQTQQNGNYNLLSLEDLDKPEPPPIPPPKVPIIIQPGNDQSIKTIQDPTNKIPPPPDIPITLIPIKPTNIGDVTGDPVTDIHEPNYVSPKQIKDIQNFKQQEQLVQVPIIDDPFQNNPLDRNISRIIQVGGINKITSPLQPILNPIDQKGQQQGKNPSSLDYIKEKLKEGVTTLKEEDQKDLLPQLQMIQRVLNKIQKHITDPKEILDLEFEKQQQIPQFINDVLLQNEKEQLILFKDVNDGVESIIQNQQACQLIQNNQIEKNLHLLNILNPVQLEQGKVGLQSNKILLAEIEKLIEAKKNLNRFIENPNFQNLLQKQQIDLLNKEELKIYKNLLEIMPKEKRQAEVEKRLKQIEQKKQDEEIQEKLIEFLENPSFDKLLPNINLKQLDDEKKQKYKEALETLLNKVQQRQKQAIQEQIDIINKDIKKIKPGDKRIEDKKLKPENNNNNNKPSINQNFQDAYLNVMKKLGDEVDGDLLSLNQYIREFQLTSVNYQLTDLLPNDCQKYQEYVTKRIPKFYDFQGSKYKGETLNDQPDGIGILRKNGVSSIYKGVFKQGKFYWGQVLEMNDQGQLTQYVGYYNQQHQVKHGKAKLRWYQPQKIGFCGGYHFNDYESYEGDFILGYIHGKGKKTYSDSSEYEGDWKKNKREGQGRYTLKKQGKKTITYEGQFLNDFQHGKDVKAIHHHQTGLDLVVQGEYRRGKPIGQHILIFNDIPQRQIDY</sequence>
<dbReference type="SMART" id="SM00220">
    <property type="entry name" value="S_TKc"/>
    <property type="match status" value="1"/>
</dbReference>
<proteinExistence type="predicted"/>
<evidence type="ECO:0000256" key="2">
    <source>
        <dbReference type="ARBA" id="ARBA00022737"/>
    </source>
</evidence>
<dbReference type="InterPro" id="IPR003409">
    <property type="entry name" value="MORN"/>
</dbReference>
<evidence type="ECO:0000313" key="9">
    <source>
        <dbReference type="EMBL" id="CAD8099687.1"/>
    </source>
</evidence>
<comment type="caution">
    <text evidence="9">The sequence shown here is derived from an EMBL/GenBank/DDBJ whole genome shotgun (WGS) entry which is preliminary data.</text>
</comment>
<evidence type="ECO:0000256" key="5">
    <source>
        <dbReference type="ARBA" id="ARBA00045851"/>
    </source>
</evidence>
<dbReference type="InterPro" id="IPR052472">
    <property type="entry name" value="MORN3"/>
</dbReference>
<keyword evidence="10" id="KW-1185">Reference proteome</keyword>
<evidence type="ECO:0000313" key="10">
    <source>
        <dbReference type="Proteomes" id="UP000688137"/>
    </source>
</evidence>